<comment type="caution">
    <text evidence="1">The sequence shown here is derived from an EMBL/GenBank/DDBJ whole genome shotgun (WGS) entry which is preliminary data.</text>
</comment>
<proteinExistence type="predicted"/>
<keyword evidence="2" id="KW-1185">Reference proteome</keyword>
<evidence type="ECO:0000313" key="1">
    <source>
        <dbReference type="EMBL" id="KAJ4438169.1"/>
    </source>
</evidence>
<sequence>MLPSIFSYLVEGKARKKPQPDLIRSEITEDGVRVGNVETLTGVNVEEKISRDLDIKEKDMNRIKATEMKFFRRTAEYTLLDRKRNEEMLEQLQVESVEEKISRYKFKWLDHIFYVIMMKDEWNGEKFSPVQEFEPEFSALRADAISTKPHRISIPMSDRILSVLSSTS</sequence>
<evidence type="ECO:0000313" key="2">
    <source>
        <dbReference type="Proteomes" id="UP001148838"/>
    </source>
</evidence>
<protein>
    <submittedName>
        <fullName evidence="1">Uncharacterized protein</fullName>
    </submittedName>
</protein>
<dbReference type="Proteomes" id="UP001148838">
    <property type="component" value="Unassembled WGS sequence"/>
</dbReference>
<name>A0ABQ8SWF0_PERAM</name>
<accession>A0ABQ8SWF0</accession>
<reference evidence="1 2" key="1">
    <citation type="journal article" date="2022" name="Allergy">
        <title>Genome assembly and annotation of Periplaneta americana reveal a comprehensive cockroach allergen profile.</title>
        <authorList>
            <person name="Wang L."/>
            <person name="Xiong Q."/>
            <person name="Saelim N."/>
            <person name="Wang L."/>
            <person name="Nong W."/>
            <person name="Wan A.T."/>
            <person name="Shi M."/>
            <person name="Liu X."/>
            <person name="Cao Q."/>
            <person name="Hui J.H.L."/>
            <person name="Sookrung N."/>
            <person name="Leung T.F."/>
            <person name="Tungtrongchitr A."/>
            <person name="Tsui S.K.W."/>
        </authorList>
    </citation>
    <scope>NUCLEOTIDE SEQUENCE [LARGE SCALE GENOMIC DNA]</scope>
    <source>
        <strain evidence="1">PWHHKU_190912</strain>
    </source>
</reference>
<organism evidence="1 2">
    <name type="scientific">Periplaneta americana</name>
    <name type="common">American cockroach</name>
    <name type="synonym">Blatta americana</name>
    <dbReference type="NCBI Taxonomy" id="6978"/>
    <lineage>
        <taxon>Eukaryota</taxon>
        <taxon>Metazoa</taxon>
        <taxon>Ecdysozoa</taxon>
        <taxon>Arthropoda</taxon>
        <taxon>Hexapoda</taxon>
        <taxon>Insecta</taxon>
        <taxon>Pterygota</taxon>
        <taxon>Neoptera</taxon>
        <taxon>Polyneoptera</taxon>
        <taxon>Dictyoptera</taxon>
        <taxon>Blattodea</taxon>
        <taxon>Blattoidea</taxon>
        <taxon>Blattidae</taxon>
        <taxon>Blattinae</taxon>
        <taxon>Periplaneta</taxon>
    </lineage>
</organism>
<dbReference type="EMBL" id="JAJSOF020000019">
    <property type="protein sequence ID" value="KAJ4438169.1"/>
    <property type="molecule type" value="Genomic_DNA"/>
</dbReference>
<gene>
    <name evidence="1" type="ORF">ANN_14108</name>
</gene>